<accession>A0A7Y9RZN8</accession>
<evidence type="ECO:0000256" key="1">
    <source>
        <dbReference type="ARBA" id="ARBA00022630"/>
    </source>
</evidence>
<dbReference type="GO" id="GO:0033765">
    <property type="term" value="F:steroid dehydrogenase activity, acting on the CH-CH group of donors"/>
    <property type="evidence" value="ECO:0007669"/>
    <property type="project" value="UniProtKB-ARBA"/>
</dbReference>
<keyword evidence="5" id="KW-1185">Reference proteome</keyword>
<proteinExistence type="predicted"/>
<dbReference type="InterPro" id="IPR027477">
    <property type="entry name" value="Succ_DH/fumarate_Rdtase_cat_sf"/>
</dbReference>
<dbReference type="RefSeq" id="WP_179502631.1">
    <property type="nucleotide sequence ID" value="NZ_JACCAA010000001.1"/>
</dbReference>
<dbReference type="InterPro" id="IPR036188">
    <property type="entry name" value="FAD/NAD-bd_sf"/>
</dbReference>
<dbReference type="Proteomes" id="UP000540656">
    <property type="component" value="Unassembled WGS sequence"/>
</dbReference>
<dbReference type="InterPro" id="IPR014614">
    <property type="entry name" value="KsdD_DH"/>
</dbReference>
<dbReference type="AlphaFoldDB" id="A0A7Y9RZN8"/>
<dbReference type="SUPFAM" id="SSF51905">
    <property type="entry name" value="FAD/NAD(P)-binding domain"/>
    <property type="match status" value="1"/>
</dbReference>
<dbReference type="Pfam" id="PF00890">
    <property type="entry name" value="FAD_binding_2"/>
    <property type="match status" value="1"/>
</dbReference>
<reference evidence="4 5" key="1">
    <citation type="submission" date="2020-07" db="EMBL/GenBank/DDBJ databases">
        <title>Sequencing the genomes of 1000 actinobacteria strains.</title>
        <authorList>
            <person name="Klenk H.-P."/>
        </authorList>
    </citation>
    <scope>NUCLEOTIDE SEQUENCE [LARGE SCALE GENOMIC DNA]</scope>
    <source>
        <strain evidence="4 5">DSM 23819</strain>
    </source>
</reference>
<evidence type="ECO:0000313" key="5">
    <source>
        <dbReference type="Proteomes" id="UP000540656"/>
    </source>
</evidence>
<keyword evidence="2" id="KW-0560">Oxidoreductase</keyword>
<dbReference type="NCBIfam" id="NF009472">
    <property type="entry name" value="PRK12834.1"/>
    <property type="match status" value="1"/>
</dbReference>
<dbReference type="Gene3D" id="3.90.700.10">
    <property type="entry name" value="Succinate dehydrogenase/fumarate reductase flavoprotein, catalytic domain"/>
    <property type="match status" value="1"/>
</dbReference>
<keyword evidence="1" id="KW-0285">Flavoprotein</keyword>
<dbReference type="Gene3D" id="3.50.50.60">
    <property type="entry name" value="FAD/NAD(P)-binding domain"/>
    <property type="match status" value="1"/>
</dbReference>
<dbReference type="PANTHER" id="PTHR43260">
    <property type="entry name" value="3-KETOSTEROID-DELTA-1-DEHYDROGENASE"/>
    <property type="match status" value="1"/>
</dbReference>
<feature type="domain" description="FAD-dependent oxidoreductase 2 FAD-binding" evidence="3">
    <location>
        <begin position="7"/>
        <end position="538"/>
    </location>
</feature>
<evidence type="ECO:0000259" key="3">
    <source>
        <dbReference type="Pfam" id="PF00890"/>
    </source>
</evidence>
<name>A0A7Y9RZN8_9ACTN</name>
<organism evidence="4 5">
    <name type="scientific">Nocardioides daedukensis</name>
    <dbReference type="NCBI Taxonomy" id="634462"/>
    <lineage>
        <taxon>Bacteria</taxon>
        <taxon>Bacillati</taxon>
        <taxon>Actinomycetota</taxon>
        <taxon>Actinomycetes</taxon>
        <taxon>Propionibacteriales</taxon>
        <taxon>Nocardioidaceae</taxon>
        <taxon>Nocardioides</taxon>
    </lineage>
</organism>
<evidence type="ECO:0000256" key="2">
    <source>
        <dbReference type="ARBA" id="ARBA00023002"/>
    </source>
</evidence>
<dbReference type="PANTHER" id="PTHR43260:SF1">
    <property type="entry name" value="KSDD-LIKE STEROID DEHYDROGENASE RV0785"/>
    <property type="match status" value="1"/>
</dbReference>
<gene>
    <name evidence="4" type="ORF">BJ980_002524</name>
</gene>
<protein>
    <recommendedName>
        <fullName evidence="3">FAD-dependent oxidoreductase 2 FAD-binding domain-containing protein</fullName>
    </recommendedName>
</protein>
<dbReference type="PIRSF" id="PIRSF036654">
    <property type="entry name" value="UCP036654"/>
    <property type="match status" value="1"/>
</dbReference>
<evidence type="ECO:0000313" key="4">
    <source>
        <dbReference type="EMBL" id="NYG59601.1"/>
    </source>
</evidence>
<comment type="caution">
    <text evidence="4">The sequence shown here is derived from an EMBL/GenBank/DDBJ whole genome shotgun (WGS) entry which is preliminary data.</text>
</comment>
<dbReference type="EMBL" id="JACCAA010000001">
    <property type="protein sequence ID" value="NYG59601.1"/>
    <property type="molecule type" value="Genomic_DNA"/>
</dbReference>
<sequence>MTDFKPDVIVVGAGLAGLVATHELVKAGRKVLVLEQENRNNLGGQAFWSLGGLFFVDSPEQRRMGIKDNMELALQDWLGSAAFDRLDDEDVWGKQWAQAYVDWAAGGKRDYVRELGLKFLPFVGWAERGSGSATGHGNSVPRFHLSWGTGPAVVEIFEKPVLAGEREGLVRFAFRHQVDEILMEDGAAVGVRGSVLEASDAERGVKSSREVVGDFEHRAAAVVVTSGGIGHNFDLMRQNWPVDRLGPVPKHLIAGVPAHVDGRMLEISETAGAQLVNSDRMWAYTEGIHNWDPIWPNHAIRIIPGPSSMWFDALGNRLPAPNFPGFDSIGTMKAILATGHDYSWFILTQKIIEKEFALSGSEQNPDITSRDLKFMLQSRLAKGAPAPVEKFKEHGEDFVVASTIRELVEGMNQLGRDGAELDADHIEAQIVARDRELDNAFSKDLQLMAINNARLSRTDKLIRVASPHRFLEEKNGPLIAVRLNILSRKTLGGIQTNLDSQVIGADRRPIQGLYAAGEVAGFGGGGVHGYNALEGTFLGGCIFSGRAAGLALAKKA</sequence>
<dbReference type="InterPro" id="IPR003953">
    <property type="entry name" value="FAD-dep_OxRdtase_2_FAD-bd"/>
</dbReference>